<keyword evidence="3" id="KW-1185">Reference proteome</keyword>
<evidence type="ECO:0000313" key="2">
    <source>
        <dbReference type="EMBL" id="CAB1421797.1"/>
    </source>
</evidence>
<organism evidence="2 3">
    <name type="scientific">Pleuronectes platessa</name>
    <name type="common">European plaice</name>
    <dbReference type="NCBI Taxonomy" id="8262"/>
    <lineage>
        <taxon>Eukaryota</taxon>
        <taxon>Metazoa</taxon>
        <taxon>Chordata</taxon>
        <taxon>Craniata</taxon>
        <taxon>Vertebrata</taxon>
        <taxon>Euteleostomi</taxon>
        <taxon>Actinopterygii</taxon>
        <taxon>Neopterygii</taxon>
        <taxon>Teleostei</taxon>
        <taxon>Neoteleostei</taxon>
        <taxon>Acanthomorphata</taxon>
        <taxon>Carangaria</taxon>
        <taxon>Pleuronectiformes</taxon>
        <taxon>Pleuronectoidei</taxon>
        <taxon>Pleuronectidae</taxon>
        <taxon>Pleuronectes</taxon>
    </lineage>
</organism>
<feature type="compositionally biased region" description="Polar residues" evidence="1">
    <location>
        <begin position="227"/>
        <end position="238"/>
    </location>
</feature>
<protein>
    <submittedName>
        <fullName evidence="2">Uncharacterized protein</fullName>
    </submittedName>
</protein>
<accession>A0A9N7U043</accession>
<evidence type="ECO:0000313" key="3">
    <source>
        <dbReference type="Proteomes" id="UP001153269"/>
    </source>
</evidence>
<feature type="region of interest" description="Disordered" evidence="1">
    <location>
        <begin position="1"/>
        <end position="93"/>
    </location>
</feature>
<feature type="compositionally biased region" description="Basic and acidic residues" evidence="1">
    <location>
        <begin position="1"/>
        <end position="13"/>
    </location>
</feature>
<sequence length="251" mass="28374">MEERGGGREERGRRERRKKEKEIEEEEEERNKREKQEEEEGERTKKEEEEKRERGSGGGRRTGVGGEEEEQKEKRERGGRGGRRGGRRGGGGSVLLFIVSSSARSLKELRVTSCSLIYASSIGRLSGQSRLLLEPSDAPNVDPMDMTAGGIFQTYRRRQSEAGPRCQRSCITDPHLYDITSQITGVAMGMKTLLAPQSYMQTTEDSFQFHHRCRVMTSGRPPADLQPLSTQWKLNPTLSAPPRERGSESWM</sequence>
<gene>
    <name evidence="2" type="ORF">PLEPLA_LOCUS9685</name>
</gene>
<evidence type="ECO:0000256" key="1">
    <source>
        <dbReference type="SAM" id="MobiDB-lite"/>
    </source>
</evidence>
<reference evidence="2" key="1">
    <citation type="submission" date="2020-03" db="EMBL/GenBank/DDBJ databases">
        <authorList>
            <person name="Weist P."/>
        </authorList>
    </citation>
    <scope>NUCLEOTIDE SEQUENCE</scope>
</reference>
<proteinExistence type="predicted"/>
<feature type="compositionally biased region" description="Basic and acidic residues" evidence="1">
    <location>
        <begin position="242"/>
        <end position="251"/>
    </location>
</feature>
<dbReference type="AlphaFoldDB" id="A0A9N7U043"/>
<feature type="region of interest" description="Disordered" evidence="1">
    <location>
        <begin position="218"/>
        <end position="251"/>
    </location>
</feature>
<comment type="caution">
    <text evidence="2">The sequence shown here is derived from an EMBL/GenBank/DDBJ whole genome shotgun (WGS) entry which is preliminary data.</text>
</comment>
<dbReference type="EMBL" id="CADEAL010000546">
    <property type="protein sequence ID" value="CAB1421797.1"/>
    <property type="molecule type" value="Genomic_DNA"/>
</dbReference>
<dbReference type="Proteomes" id="UP001153269">
    <property type="component" value="Unassembled WGS sequence"/>
</dbReference>
<name>A0A9N7U043_PLEPL</name>
<feature type="compositionally biased region" description="Gly residues" evidence="1">
    <location>
        <begin position="56"/>
        <end position="65"/>
    </location>
</feature>
<feature type="compositionally biased region" description="Basic and acidic residues" evidence="1">
    <location>
        <begin position="29"/>
        <end position="55"/>
    </location>
</feature>